<dbReference type="GO" id="GO:0005737">
    <property type="term" value="C:cytoplasm"/>
    <property type="evidence" value="ECO:0007669"/>
    <property type="project" value="TreeGrafter"/>
</dbReference>
<dbReference type="RefSeq" id="WP_110315577.1">
    <property type="nucleotide sequence ID" value="NZ_QJJU01000004.1"/>
</dbReference>
<dbReference type="Proteomes" id="UP000247781">
    <property type="component" value="Unassembled WGS sequence"/>
</dbReference>
<dbReference type="PANTHER" id="PTHR13847:SF289">
    <property type="entry name" value="GLYCINE OXIDASE"/>
    <property type="match status" value="1"/>
</dbReference>
<dbReference type="OrthoDB" id="9806257at2"/>
<evidence type="ECO:0000313" key="3">
    <source>
        <dbReference type="EMBL" id="PXX10324.1"/>
    </source>
</evidence>
<dbReference type="GO" id="GO:0016491">
    <property type="term" value="F:oxidoreductase activity"/>
    <property type="evidence" value="ECO:0007669"/>
    <property type="project" value="UniProtKB-KW"/>
</dbReference>
<feature type="domain" description="FAD dependent oxidoreductase" evidence="2">
    <location>
        <begin position="4"/>
        <end position="387"/>
    </location>
</feature>
<dbReference type="InterPro" id="IPR006076">
    <property type="entry name" value="FAD-dep_OxRdtase"/>
</dbReference>
<dbReference type="Gene3D" id="3.30.9.10">
    <property type="entry name" value="D-Amino Acid Oxidase, subunit A, domain 2"/>
    <property type="match status" value="1"/>
</dbReference>
<dbReference type="SUPFAM" id="SSF51905">
    <property type="entry name" value="FAD/NAD(P)-binding domain"/>
    <property type="match status" value="1"/>
</dbReference>
<evidence type="ECO:0000313" key="4">
    <source>
        <dbReference type="Proteomes" id="UP000247781"/>
    </source>
</evidence>
<gene>
    <name evidence="3" type="ORF">C8E89_104120</name>
</gene>
<dbReference type="Gene3D" id="3.50.50.60">
    <property type="entry name" value="FAD/NAD(P)-binding domain"/>
    <property type="match status" value="2"/>
</dbReference>
<evidence type="ECO:0000259" key="2">
    <source>
        <dbReference type="Pfam" id="PF01266"/>
    </source>
</evidence>
<dbReference type="AlphaFoldDB" id="A0A318HIS6"/>
<keyword evidence="4" id="KW-1185">Reference proteome</keyword>
<organism evidence="3 4">
    <name type="scientific">Mycolicibacterium moriokaense</name>
    <dbReference type="NCBI Taxonomy" id="39691"/>
    <lineage>
        <taxon>Bacteria</taxon>
        <taxon>Bacillati</taxon>
        <taxon>Actinomycetota</taxon>
        <taxon>Actinomycetes</taxon>
        <taxon>Mycobacteriales</taxon>
        <taxon>Mycobacteriaceae</taxon>
        <taxon>Mycolicibacterium</taxon>
    </lineage>
</organism>
<keyword evidence="1" id="KW-0560">Oxidoreductase</keyword>
<dbReference type="EMBL" id="QJJU01000004">
    <property type="protein sequence ID" value="PXX10324.1"/>
    <property type="molecule type" value="Genomic_DNA"/>
</dbReference>
<dbReference type="Pfam" id="PF01266">
    <property type="entry name" value="DAO"/>
    <property type="match status" value="1"/>
</dbReference>
<reference evidence="3 4" key="2">
    <citation type="submission" date="2018-06" db="EMBL/GenBank/DDBJ databases">
        <title>Sequencing of bacterial isolates from soil warming experiment in Harvard Forest, Massachusetts, USA.</title>
        <authorList>
            <person name="Deangelis K.PhD."/>
        </authorList>
    </citation>
    <scope>NUCLEOTIDE SEQUENCE [LARGE SCALE GENOMIC DNA]</scope>
    <source>
        <strain evidence="3 4">GAS496</strain>
    </source>
</reference>
<accession>A0A318HIS6</accession>
<protein>
    <submittedName>
        <fullName evidence="3">Glycine/D-amino acid oxidase-like deaminating enzyme</fullName>
    </submittedName>
</protein>
<dbReference type="SUPFAM" id="SSF54373">
    <property type="entry name" value="FAD-linked reductases, C-terminal domain"/>
    <property type="match status" value="1"/>
</dbReference>
<reference evidence="4" key="1">
    <citation type="submission" date="2018-05" db="EMBL/GenBank/DDBJ databases">
        <authorList>
            <person name="Deangelis K."/>
            <person name="Huntemann M."/>
            <person name="Clum A."/>
            <person name="Pillay M."/>
            <person name="Palaniappan K."/>
            <person name="Varghese N."/>
            <person name="Mikhailova N."/>
            <person name="Stamatis D."/>
            <person name="Reddy T."/>
            <person name="Daum C."/>
            <person name="Shapiro N."/>
            <person name="Ivanova N."/>
            <person name="Kyrpides N."/>
            <person name="Woyke T."/>
        </authorList>
    </citation>
    <scope>NUCLEOTIDE SEQUENCE [LARGE SCALE GENOMIC DNA]</scope>
    <source>
        <strain evidence="4">GAS496</strain>
    </source>
</reference>
<evidence type="ECO:0000256" key="1">
    <source>
        <dbReference type="ARBA" id="ARBA00023002"/>
    </source>
</evidence>
<sequence length="429" mass="45557">MDHVTVVGGGVVGLSTAYFLDRAGFRVTVVERARVGNGASRGNAGLIEPDIVAPLPAPGIIGQAVRGLPAPDSALYIRPRLDPALLRFVTRFWRFTSRARFSEGARSLAHLAEGSRDLFEAMGAAGPTMGKDGLVFAFGSAARARLALRSYRELGGTKVGALLDRADLVALEPAVGPRAAAGFHVEDQWWLDPSRFVDELAAHLRGRGVEIVEGAGVTSLVDGATTAVVRTSTGDLNTSAVIVAAGVGSRALCRQLGVDINLFPGKGYSFSVQAEPMPRHVVHLGDARVVLTPMADALRVAGTMELDSDTVAFRPRRIRAMVAAAQPYVKSADWEGRTSEWMGSRVLTPDGLPAIGRLPGTRRVILATGHNMLGLMLAPSTGQMVTDILTADTPFEAARPFDPDRLARPVRRAARLHDRSPKSCAAPKI</sequence>
<proteinExistence type="predicted"/>
<dbReference type="InterPro" id="IPR036188">
    <property type="entry name" value="FAD/NAD-bd_sf"/>
</dbReference>
<name>A0A318HIS6_9MYCO</name>
<dbReference type="PANTHER" id="PTHR13847">
    <property type="entry name" value="SARCOSINE DEHYDROGENASE-RELATED"/>
    <property type="match status" value="1"/>
</dbReference>
<comment type="caution">
    <text evidence="3">The sequence shown here is derived from an EMBL/GenBank/DDBJ whole genome shotgun (WGS) entry which is preliminary data.</text>
</comment>